<feature type="compositionally biased region" description="Polar residues" evidence="1">
    <location>
        <begin position="784"/>
        <end position="797"/>
    </location>
</feature>
<feature type="region of interest" description="Disordered" evidence="1">
    <location>
        <begin position="441"/>
        <end position="460"/>
    </location>
</feature>
<name>A0A4S4DNE9_CAMSN</name>
<evidence type="ECO:0000313" key="3">
    <source>
        <dbReference type="Proteomes" id="UP000306102"/>
    </source>
</evidence>
<protein>
    <submittedName>
        <fullName evidence="2">Uncharacterized protein</fullName>
    </submittedName>
</protein>
<accession>A0A4S4DNE9</accession>
<proteinExistence type="predicted"/>
<dbReference type="AlphaFoldDB" id="A0A4S4DNE9"/>
<dbReference type="PANTHER" id="PTHR35746:SF1">
    <property type="entry name" value="PENTATRICOPEPTIDE REPEAT (PPR) SUPERFAMILY PROTEIN"/>
    <property type="match status" value="1"/>
</dbReference>
<feature type="compositionally biased region" description="Basic and acidic residues" evidence="1">
    <location>
        <begin position="83"/>
        <end position="93"/>
    </location>
</feature>
<reference evidence="2 3" key="1">
    <citation type="journal article" date="2018" name="Proc. Natl. Acad. Sci. U.S.A.">
        <title>Draft genome sequence of Camellia sinensis var. sinensis provides insights into the evolution of the tea genome and tea quality.</title>
        <authorList>
            <person name="Wei C."/>
            <person name="Yang H."/>
            <person name="Wang S."/>
            <person name="Zhao J."/>
            <person name="Liu C."/>
            <person name="Gao L."/>
            <person name="Xia E."/>
            <person name="Lu Y."/>
            <person name="Tai Y."/>
            <person name="She G."/>
            <person name="Sun J."/>
            <person name="Cao H."/>
            <person name="Tong W."/>
            <person name="Gao Q."/>
            <person name="Li Y."/>
            <person name="Deng W."/>
            <person name="Jiang X."/>
            <person name="Wang W."/>
            <person name="Chen Q."/>
            <person name="Zhang S."/>
            <person name="Li H."/>
            <person name="Wu J."/>
            <person name="Wang P."/>
            <person name="Li P."/>
            <person name="Shi C."/>
            <person name="Zheng F."/>
            <person name="Jian J."/>
            <person name="Huang B."/>
            <person name="Shan D."/>
            <person name="Shi M."/>
            <person name="Fang C."/>
            <person name="Yue Y."/>
            <person name="Li F."/>
            <person name="Li D."/>
            <person name="Wei S."/>
            <person name="Han B."/>
            <person name="Jiang C."/>
            <person name="Yin Y."/>
            <person name="Xia T."/>
            <person name="Zhang Z."/>
            <person name="Bennetzen J.L."/>
            <person name="Zhao S."/>
            <person name="Wan X."/>
        </authorList>
    </citation>
    <scope>NUCLEOTIDE SEQUENCE [LARGE SCALE GENOMIC DNA]</scope>
    <source>
        <strain evidence="3">cv. Shuchazao</strain>
        <tissue evidence="2">Leaf</tissue>
    </source>
</reference>
<feature type="compositionally biased region" description="Polar residues" evidence="1">
    <location>
        <begin position="903"/>
        <end position="912"/>
    </location>
</feature>
<keyword evidence="3" id="KW-1185">Reference proteome</keyword>
<dbReference type="PANTHER" id="PTHR35746">
    <property type="entry name" value="PENTATRICOPEPTIDE REPEAT (PPR) SUPERFAMILY PROTEIN"/>
    <property type="match status" value="1"/>
</dbReference>
<feature type="compositionally biased region" description="Low complexity" evidence="1">
    <location>
        <begin position="772"/>
        <end position="783"/>
    </location>
</feature>
<feature type="region of interest" description="Disordered" evidence="1">
    <location>
        <begin position="53"/>
        <end position="103"/>
    </location>
</feature>
<feature type="region of interest" description="Disordered" evidence="1">
    <location>
        <begin position="903"/>
        <end position="928"/>
    </location>
</feature>
<evidence type="ECO:0000256" key="1">
    <source>
        <dbReference type="SAM" id="MobiDB-lite"/>
    </source>
</evidence>
<gene>
    <name evidence="2" type="ORF">TEA_021816</name>
</gene>
<dbReference type="EMBL" id="SDRB02010890">
    <property type="protein sequence ID" value="THG03696.1"/>
    <property type="molecule type" value="Genomic_DNA"/>
</dbReference>
<evidence type="ECO:0000313" key="2">
    <source>
        <dbReference type="EMBL" id="THG03696.1"/>
    </source>
</evidence>
<comment type="caution">
    <text evidence="2">The sequence shown here is derived from an EMBL/GenBank/DDBJ whole genome shotgun (WGS) entry which is preliminary data.</text>
</comment>
<sequence length="945" mass="102603">MGNDVQTIWHENHGVHLCHKCGWPFPNPHPSAKQRRAHKKICGTIEGYTMIDSGDHSNLTVSDDEHDSDNDRQQSLSENSGPKIEKRMTKEFSRGGVGGISNRSEEDVFSDAVTEFLDTGFGPGSEKVVEGDQGTNQQLKVDATTGFVQLPNTSTERSQMHNPNILETATNLLGSATPSDDIALSSHSDSVISFKNMTEELAVGIGGVNGSADDFCPSKSETLTDAPKKHMKEDIGDHAMKYSTVPLEHETDVKRNEESNVDKVLSDFSVTPSETATEASEVACKLQEMDLKISDSATENQIVESKEEQSHELGPAISLCDLSPEVKSFEHIEAVKNIDVGSHGNSVEDSYTNGEGNVNVHVLSVATDIPVIDHAEIMIKDFKDHTGVKSNLPLPLDFGEVIEPVVDNNQDNITQKGRGDVLVAEIEGLAKTSELKVSSEVLRPKDVEAPPETTKSGTQEIQTDAHLEGHQPRDFHNDSSQEYLPEPTIRGLSAVIPMPISMDDKVGHSTNLKGGVNADDHEMDKLEKCDTDGKASREVDEKDDFSVTKAGQSTNLLGAGNSGEHENAGIKISDLAGNESRGVAVEEKPEMSSEPTLESACRLSEPQIAASDRIDTATTTYFVSNSREVGPDSNHLGIVAPTHFDSQNFQDEDSQEATKKPNYSIKNEVLAESVGAKSNHDDDAEIIQKISENPTEHLPLESEYTMKSSATVEYNHCEDGDLGDEKFTKQPVEVSAVYISVDSQTDSLEGNWGSVSVLSTQSDAPAATDELSPSNASQAPAQSEKVNLQKPQTTSEGHYCNQSDVFEAPSFMTSVERGNGGVDKKGASLDIQMGQNTRQPKSEALQGKKKNEEIIAKVTNWSAGKQQHTPLKTLLSEAKSKLPNSNQTVKTVVKKDENATKINDASETSVNSLVDREDPTEIKKEKRKVKGRPYWVPFGCCSSVN</sequence>
<feature type="compositionally biased region" description="Basic and acidic residues" evidence="1">
    <location>
        <begin position="914"/>
        <end position="924"/>
    </location>
</feature>
<dbReference type="Proteomes" id="UP000306102">
    <property type="component" value="Unassembled WGS sequence"/>
</dbReference>
<feature type="region of interest" description="Disordered" evidence="1">
    <location>
        <begin position="763"/>
        <end position="797"/>
    </location>
</feature>
<organism evidence="2 3">
    <name type="scientific">Camellia sinensis var. sinensis</name>
    <name type="common">China tea</name>
    <dbReference type="NCBI Taxonomy" id="542762"/>
    <lineage>
        <taxon>Eukaryota</taxon>
        <taxon>Viridiplantae</taxon>
        <taxon>Streptophyta</taxon>
        <taxon>Embryophyta</taxon>
        <taxon>Tracheophyta</taxon>
        <taxon>Spermatophyta</taxon>
        <taxon>Magnoliopsida</taxon>
        <taxon>eudicotyledons</taxon>
        <taxon>Gunneridae</taxon>
        <taxon>Pentapetalae</taxon>
        <taxon>asterids</taxon>
        <taxon>Ericales</taxon>
        <taxon>Theaceae</taxon>
        <taxon>Camellia</taxon>
    </lineage>
</organism>